<evidence type="ECO:0000313" key="3">
    <source>
        <dbReference type="EMBL" id="PVX82751.1"/>
    </source>
</evidence>
<keyword evidence="2" id="KW-0812">Transmembrane</keyword>
<reference evidence="3 4" key="1">
    <citation type="submission" date="2018-05" db="EMBL/GenBank/DDBJ databases">
        <title>Genomic Encyclopedia of Type Strains, Phase IV (KMG-V): Genome sequencing to study the core and pangenomes of soil and plant-associated prokaryotes.</title>
        <authorList>
            <person name="Whitman W."/>
        </authorList>
    </citation>
    <scope>NUCLEOTIDE SEQUENCE [LARGE SCALE GENOMIC DNA]</scope>
    <source>
        <strain evidence="3 4">SCZa-39</strain>
    </source>
</reference>
<feature type="transmembrane region" description="Helical" evidence="2">
    <location>
        <begin position="67"/>
        <end position="87"/>
    </location>
</feature>
<keyword evidence="2" id="KW-1133">Transmembrane helix</keyword>
<name>A0ABX5KL62_9BURK</name>
<protein>
    <submittedName>
        <fullName evidence="3">Uncharacterized protein</fullName>
    </submittedName>
</protein>
<accession>A0ABX5KL62</accession>
<dbReference type="RefSeq" id="WP_116611540.1">
    <property type="nucleotide sequence ID" value="NZ_QEOB01000008.1"/>
</dbReference>
<dbReference type="EMBL" id="QEOB01000008">
    <property type="protein sequence ID" value="PVX82751.1"/>
    <property type="molecule type" value="Genomic_DNA"/>
</dbReference>
<feature type="region of interest" description="Disordered" evidence="1">
    <location>
        <begin position="1"/>
        <end position="32"/>
    </location>
</feature>
<organism evidence="3 4">
    <name type="scientific">Paraburkholderia unamae</name>
    <dbReference type="NCBI Taxonomy" id="219649"/>
    <lineage>
        <taxon>Bacteria</taxon>
        <taxon>Pseudomonadati</taxon>
        <taxon>Pseudomonadota</taxon>
        <taxon>Betaproteobacteria</taxon>
        <taxon>Burkholderiales</taxon>
        <taxon>Burkholderiaceae</taxon>
        <taxon>Paraburkholderia</taxon>
    </lineage>
</organism>
<evidence type="ECO:0000313" key="4">
    <source>
        <dbReference type="Proteomes" id="UP000245712"/>
    </source>
</evidence>
<sequence>MKLAIYSATHASPKARSPHTRKTCKTCNTRQAPTRTIAHDARRFISPFPGAYGTGTASETQSVPGTAFLVALLGLSGVLMGAFVFMLHSAVNAS</sequence>
<evidence type="ECO:0000256" key="2">
    <source>
        <dbReference type="SAM" id="Phobius"/>
    </source>
</evidence>
<comment type="caution">
    <text evidence="3">The sequence shown here is derived from an EMBL/GenBank/DDBJ whole genome shotgun (WGS) entry which is preliminary data.</text>
</comment>
<keyword evidence="4" id="KW-1185">Reference proteome</keyword>
<evidence type="ECO:0000256" key="1">
    <source>
        <dbReference type="SAM" id="MobiDB-lite"/>
    </source>
</evidence>
<gene>
    <name evidence="3" type="ORF">C7402_108124</name>
</gene>
<keyword evidence="2" id="KW-0472">Membrane</keyword>
<proteinExistence type="predicted"/>
<dbReference type="Proteomes" id="UP000245712">
    <property type="component" value="Unassembled WGS sequence"/>
</dbReference>